<dbReference type="AlphaFoldDB" id="A0A1M5N2F6"/>
<keyword evidence="1 2" id="KW-0456">Lyase</keyword>
<feature type="binding site" evidence="4">
    <location>
        <position position="49"/>
    </location>
    <ligand>
        <name>pyruvate</name>
        <dbReference type="ChEBI" id="CHEBI:15361"/>
    </ligand>
</feature>
<feature type="binding site" evidence="4">
    <location>
        <position position="212"/>
    </location>
    <ligand>
        <name>pyruvate</name>
        <dbReference type="ChEBI" id="CHEBI:15361"/>
    </ligand>
</feature>
<dbReference type="CDD" id="cd00408">
    <property type="entry name" value="DHDPS-like"/>
    <property type="match status" value="1"/>
</dbReference>
<dbReference type="STRING" id="996342.SAMN05443551_0728"/>
<comment type="similarity">
    <text evidence="2">Belongs to the DapA family.</text>
</comment>
<dbReference type="PIRSF" id="PIRSF001365">
    <property type="entry name" value="DHDPS"/>
    <property type="match status" value="1"/>
</dbReference>
<dbReference type="PANTHER" id="PTHR12128">
    <property type="entry name" value="DIHYDRODIPICOLINATE SYNTHASE"/>
    <property type="match status" value="1"/>
</dbReference>
<reference evidence="5 6" key="1">
    <citation type="submission" date="2016-11" db="EMBL/GenBank/DDBJ databases">
        <authorList>
            <person name="Jaros S."/>
            <person name="Januszkiewicz K."/>
            <person name="Wedrychowicz H."/>
        </authorList>
    </citation>
    <scope>NUCLEOTIDE SEQUENCE [LARGE SCALE GENOMIC DNA]</scope>
    <source>
        <strain evidence="5 6">DSM 29431</strain>
    </source>
</reference>
<dbReference type="RefSeq" id="WP_072776118.1">
    <property type="nucleotide sequence ID" value="NZ_FQXC01000001.1"/>
</dbReference>
<feature type="active site" description="Proton donor/acceptor" evidence="3">
    <location>
        <position position="141"/>
    </location>
</feature>
<name>A0A1M5N2F6_9RHOB</name>
<proteinExistence type="inferred from homology"/>
<dbReference type="Proteomes" id="UP000184221">
    <property type="component" value="Unassembled WGS sequence"/>
</dbReference>
<dbReference type="OrthoDB" id="9782828at2"/>
<dbReference type="InterPro" id="IPR013785">
    <property type="entry name" value="Aldolase_TIM"/>
</dbReference>
<protein>
    <submittedName>
        <fullName evidence="5">4-hydroxy-tetrahydrodipicolinate synthase</fullName>
    </submittedName>
</protein>
<evidence type="ECO:0000313" key="6">
    <source>
        <dbReference type="Proteomes" id="UP000184221"/>
    </source>
</evidence>
<gene>
    <name evidence="5" type="ORF">SAMN05443551_0728</name>
</gene>
<dbReference type="PRINTS" id="PR00146">
    <property type="entry name" value="DHPICSNTHASE"/>
</dbReference>
<dbReference type="GO" id="GO:0008840">
    <property type="term" value="F:4-hydroxy-tetrahydrodipicolinate synthase activity"/>
    <property type="evidence" value="ECO:0007669"/>
    <property type="project" value="TreeGrafter"/>
</dbReference>
<dbReference type="SMART" id="SM01130">
    <property type="entry name" value="DHDPS"/>
    <property type="match status" value="1"/>
</dbReference>
<dbReference type="PANTHER" id="PTHR12128:SF67">
    <property type="entry name" value="BLR3884 PROTEIN"/>
    <property type="match status" value="1"/>
</dbReference>
<dbReference type="Gene3D" id="3.20.20.70">
    <property type="entry name" value="Aldolase class I"/>
    <property type="match status" value="1"/>
</dbReference>
<evidence type="ECO:0000256" key="4">
    <source>
        <dbReference type="PIRSR" id="PIRSR001365-2"/>
    </source>
</evidence>
<sequence>MTHKARKGVYAAAITPVAADGRPDTAKLIAYCKRLIGEGLDGVAPTGTTGEGNSLPFDWRLDLPGQFAEAELPPDRVIFGTGSCSADDAVALTKAGVDAGYPNALLLPPFYLKNVSDDGLFAYYARLIDGVGSDALRVYLYHFPQMSQTPISIPLIQRLKAEFGPIIAGLKDSSGDYEGSLAFAEAADEFDVFPSNEGVLVDALAKGCGGVISATTNVSAGLARRTLNATGAEQDRLQSLLNQVRQTVAKYPLSAAIKQVESWKSDDDTWCAVFPPLVPLTATQKASLRADLEALPAETGVLAALELA</sequence>
<evidence type="ECO:0000313" key="5">
    <source>
        <dbReference type="EMBL" id="SHG83183.1"/>
    </source>
</evidence>
<accession>A0A1M5N2F6</accession>
<dbReference type="EMBL" id="FQXC01000001">
    <property type="protein sequence ID" value="SHG83183.1"/>
    <property type="molecule type" value="Genomic_DNA"/>
</dbReference>
<organism evidence="5 6">
    <name type="scientific">Marivita hallyeonensis</name>
    <dbReference type="NCBI Taxonomy" id="996342"/>
    <lineage>
        <taxon>Bacteria</taxon>
        <taxon>Pseudomonadati</taxon>
        <taxon>Pseudomonadota</taxon>
        <taxon>Alphaproteobacteria</taxon>
        <taxon>Rhodobacterales</taxon>
        <taxon>Roseobacteraceae</taxon>
        <taxon>Marivita</taxon>
    </lineage>
</organism>
<evidence type="ECO:0000256" key="2">
    <source>
        <dbReference type="PIRNR" id="PIRNR001365"/>
    </source>
</evidence>
<evidence type="ECO:0000256" key="3">
    <source>
        <dbReference type="PIRSR" id="PIRSR001365-1"/>
    </source>
</evidence>
<dbReference type="InterPro" id="IPR002220">
    <property type="entry name" value="DapA-like"/>
</dbReference>
<feature type="active site" description="Schiff-base intermediate with substrate" evidence="3">
    <location>
        <position position="171"/>
    </location>
</feature>
<dbReference type="Pfam" id="PF00701">
    <property type="entry name" value="DHDPS"/>
    <property type="match status" value="1"/>
</dbReference>
<keyword evidence="6" id="KW-1185">Reference proteome</keyword>
<dbReference type="SUPFAM" id="SSF51569">
    <property type="entry name" value="Aldolase"/>
    <property type="match status" value="1"/>
</dbReference>
<evidence type="ECO:0000256" key="1">
    <source>
        <dbReference type="ARBA" id="ARBA00023239"/>
    </source>
</evidence>